<name>A0A078AVW9_STYLE</name>
<organism evidence="9 10">
    <name type="scientific">Stylonychia lemnae</name>
    <name type="common">Ciliate</name>
    <dbReference type="NCBI Taxonomy" id="5949"/>
    <lineage>
        <taxon>Eukaryota</taxon>
        <taxon>Sar</taxon>
        <taxon>Alveolata</taxon>
        <taxon>Ciliophora</taxon>
        <taxon>Intramacronucleata</taxon>
        <taxon>Spirotrichea</taxon>
        <taxon>Stichotrichia</taxon>
        <taxon>Sporadotrichida</taxon>
        <taxon>Oxytrichidae</taxon>
        <taxon>Stylonychinae</taxon>
        <taxon>Stylonychia</taxon>
    </lineage>
</organism>
<sequence length="382" mass="43986">MIQINTLEIQRHDLKIISGNYYSTTTYAVNLCGYLSETNNAGLNYTMALRNTIGQEHDYPYYTYNILEDIGNRVDKLEISPQGTNKDLFVYFYSQQDYYHFIKNFASNESIIECVNEPIFILQIHCEAIITDPYVQQETVINHCTRQMIISLGLGCATDRFGEFWWWFDNNAVALMLLIGMIGIFFCFFGYKYINISLFIGGLFIPVWIIWIFLYSVLINDNSKTWVGWVILFTSLLFGMIIGFVVVRLKKLGSFIIVFYSGFMMGVLFYLCGIYLVGSNLAFWIICGGLGLLKSVISIPQRQRLLIHSVCMIGSFLIPVGIGQVIPGYPNPFNLDIQRQYAYIDKIDPVFYFYFGATIILYACGMLVQYPIYAMNMTKKKN</sequence>
<evidence type="ECO:0000256" key="4">
    <source>
        <dbReference type="ARBA" id="ARBA00022989"/>
    </source>
</evidence>
<feature type="transmembrane region" description="Helical" evidence="7">
    <location>
        <begin position="306"/>
        <end position="326"/>
    </location>
</feature>
<dbReference type="InterPro" id="IPR025256">
    <property type="entry name" value="TM7S3/TM198-like_dom"/>
</dbReference>
<dbReference type="PANTHER" id="PTHR31247">
    <property type="entry name" value="TRANSMEMBRANE PROTEIN 198 FAMILY MEMBER"/>
    <property type="match status" value="1"/>
</dbReference>
<dbReference type="Pfam" id="PF13886">
    <property type="entry name" value="TM7S3_TM198"/>
    <property type="match status" value="1"/>
</dbReference>
<feature type="domain" description="TM7S3/TM198-like" evidence="8">
    <location>
        <begin position="179"/>
        <end position="370"/>
    </location>
</feature>
<dbReference type="InterPro" id="IPR040236">
    <property type="entry name" value="TMEM198"/>
</dbReference>
<feature type="transmembrane region" description="Helical" evidence="7">
    <location>
        <begin position="254"/>
        <end position="276"/>
    </location>
</feature>
<evidence type="ECO:0000256" key="7">
    <source>
        <dbReference type="SAM" id="Phobius"/>
    </source>
</evidence>
<evidence type="ECO:0000256" key="5">
    <source>
        <dbReference type="ARBA" id="ARBA00023136"/>
    </source>
</evidence>
<evidence type="ECO:0000256" key="3">
    <source>
        <dbReference type="ARBA" id="ARBA00022692"/>
    </source>
</evidence>
<keyword evidence="10" id="KW-1185">Reference proteome</keyword>
<reference evidence="9 10" key="1">
    <citation type="submission" date="2014-06" db="EMBL/GenBank/DDBJ databases">
        <authorList>
            <person name="Swart Estienne"/>
        </authorList>
    </citation>
    <scope>NUCLEOTIDE SEQUENCE [LARGE SCALE GENOMIC DNA]</scope>
    <source>
        <strain evidence="9 10">130c</strain>
    </source>
</reference>
<dbReference type="EMBL" id="CCKQ01014547">
    <property type="protein sequence ID" value="CDW86324.1"/>
    <property type="molecule type" value="Genomic_DNA"/>
</dbReference>
<evidence type="ECO:0000256" key="2">
    <source>
        <dbReference type="ARBA" id="ARBA00006244"/>
    </source>
</evidence>
<evidence type="ECO:0000259" key="8">
    <source>
        <dbReference type="Pfam" id="PF13886"/>
    </source>
</evidence>
<evidence type="ECO:0000256" key="1">
    <source>
        <dbReference type="ARBA" id="ARBA00004141"/>
    </source>
</evidence>
<feature type="transmembrane region" description="Helical" evidence="7">
    <location>
        <begin position="282"/>
        <end position="299"/>
    </location>
</feature>
<dbReference type="PANTHER" id="PTHR31247:SF5">
    <property type="entry name" value="DUF4203 DOMAIN-CONTAINING PROTEIN"/>
    <property type="match status" value="1"/>
</dbReference>
<keyword evidence="5 7" id="KW-0472">Membrane</keyword>
<feature type="transmembrane region" description="Helical" evidence="7">
    <location>
        <begin position="351"/>
        <end position="373"/>
    </location>
</feature>
<dbReference type="OrthoDB" id="102260at2759"/>
<comment type="similarity">
    <text evidence="2">Belongs to the TMEM198 family.</text>
</comment>
<keyword evidence="3 7" id="KW-0812">Transmembrane</keyword>
<comment type="subcellular location">
    <subcellularLocation>
        <location evidence="1">Membrane</location>
        <topology evidence="1">Multi-pass membrane protein</topology>
    </subcellularLocation>
</comment>
<dbReference type="Proteomes" id="UP000039865">
    <property type="component" value="Unassembled WGS sequence"/>
</dbReference>
<gene>
    <name evidence="9" type="primary">Contig1612.g1751</name>
    <name evidence="9" type="ORF">STYLEM_15418</name>
</gene>
<proteinExistence type="inferred from homology"/>
<protein>
    <recommendedName>
        <fullName evidence="6">Transmembrane protein 198</fullName>
    </recommendedName>
</protein>
<keyword evidence="4 7" id="KW-1133">Transmembrane helix</keyword>
<feature type="transmembrane region" description="Helical" evidence="7">
    <location>
        <begin position="196"/>
        <end position="214"/>
    </location>
</feature>
<evidence type="ECO:0000313" key="10">
    <source>
        <dbReference type="Proteomes" id="UP000039865"/>
    </source>
</evidence>
<feature type="transmembrane region" description="Helical" evidence="7">
    <location>
        <begin position="226"/>
        <end position="247"/>
    </location>
</feature>
<evidence type="ECO:0000313" key="9">
    <source>
        <dbReference type="EMBL" id="CDW86324.1"/>
    </source>
</evidence>
<evidence type="ECO:0000256" key="6">
    <source>
        <dbReference type="ARBA" id="ARBA00049737"/>
    </source>
</evidence>
<accession>A0A078AVW9</accession>
<dbReference type="InParanoid" id="A0A078AVW9"/>
<dbReference type="AlphaFoldDB" id="A0A078AVW9"/>
<feature type="transmembrane region" description="Helical" evidence="7">
    <location>
        <begin position="164"/>
        <end position="189"/>
    </location>
</feature>
<dbReference type="GO" id="GO:0005886">
    <property type="term" value="C:plasma membrane"/>
    <property type="evidence" value="ECO:0007669"/>
    <property type="project" value="TreeGrafter"/>
</dbReference>